<evidence type="ECO:0000313" key="2">
    <source>
        <dbReference type="Proteomes" id="UP001497680"/>
    </source>
</evidence>
<name>A0ACC0D0T6_9PEZI</name>
<proteinExistence type="predicted"/>
<sequence length="902" mass="101535">MMQIIKHEAMSRTDLADNGIFFFECLDHYEVPDSVHILRESLLDFFCTVIDRLGIQKDQEFEHPNNLLQILDESERTHIKSIVEQYGTTRSKALDLQRGQDREREWVNFFYKYFFSPLASSLDIAKSDSRWTARLKFYYDHFEYAYDRPWSLFTSQFRREHQQTASLTQPIPDLAAYFPIFDFRTDRRQWPWAKWLKGVMVENFSRDILERLVKHGLHPSATGIFQAGQQDRLDPCNSICYPCFIVEHKKIEQKSGAECYCRAANDAAAALMILRTLAKYSADVDIPPVVTMTTTGELVRIWIAFFDSHNETYKMICIWRGFMTTIVDIVRLEAILENLHTWATRVLRPWISHYIDQWKSHHPADSVPVSPHMNEEAESFISEEVTTKTEVEGGGDANDLLRSEQCTRLLQIRTFDDSRPRADSDPFPRPNTAFIANQTNSVLVSSDIQSDNTTNHYSAWPTQVQGSSELWKETTQVLPDIQVELDLGLDPGPSLDIGIPDGSMAGKEEAHDVHLQRKTIRLSTTGRRIHVKLPSLPVDQYLPSNHSSEWETTDGSPNDSPRPAPADVVPATSAIDSSTSPEAHISDDEPDALTEYGNEPLDEPLDGSQTNVPNATSNYFSVLAEDDVASVDASTDIEATPLDTEVVITEAETAPDDEAKELPKPFFFTGQESPPSEQPGEQLGSPREFKFELGSLPLKELPASPEKDGPDNCRSRTRSPAPLAMLRATGLMPAARRSLPARGSTNMHRQRPPNPVHLVGHAVARMRIIAVSDLGLKDEEDQVSRQLISWPHGVAKDDTGLSHYTFQCKQGTLSFFLSACGLTLYPEKSACTYRHSSCPRGRAMEGDTVPGLGVPVMVAWFTSLFIQKLLGKPPVDDIDQSLQEFLSRLSRQQQVVGQPEVT</sequence>
<keyword evidence="2" id="KW-1185">Reference proteome</keyword>
<evidence type="ECO:0000313" key="1">
    <source>
        <dbReference type="EMBL" id="KAI6086302.1"/>
    </source>
</evidence>
<reference evidence="1 2" key="1">
    <citation type="journal article" date="2022" name="New Phytol.">
        <title>Ecological generalism drives hyperdiversity of secondary metabolite gene clusters in xylarialean endophytes.</title>
        <authorList>
            <person name="Franco M.E.E."/>
            <person name="Wisecaver J.H."/>
            <person name="Arnold A.E."/>
            <person name="Ju Y.M."/>
            <person name="Slot J.C."/>
            <person name="Ahrendt S."/>
            <person name="Moore L.P."/>
            <person name="Eastman K.E."/>
            <person name="Scott K."/>
            <person name="Konkel Z."/>
            <person name="Mondo S.J."/>
            <person name="Kuo A."/>
            <person name="Hayes R.D."/>
            <person name="Haridas S."/>
            <person name="Andreopoulos B."/>
            <person name="Riley R."/>
            <person name="LaButti K."/>
            <person name="Pangilinan J."/>
            <person name="Lipzen A."/>
            <person name="Amirebrahimi M."/>
            <person name="Yan J."/>
            <person name="Adam C."/>
            <person name="Keymanesh K."/>
            <person name="Ng V."/>
            <person name="Louie K."/>
            <person name="Northen T."/>
            <person name="Drula E."/>
            <person name="Henrissat B."/>
            <person name="Hsieh H.M."/>
            <person name="Youens-Clark K."/>
            <person name="Lutzoni F."/>
            <person name="Miadlikowska J."/>
            <person name="Eastwood D.C."/>
            <person name="Hamelin R.C."/>
            <person name="Grigoriev I.V."/>
            <person name="U'Ren J.M."/>
        </authorList>
    </citation>
    <scope>NUCLEOTIDE SEQUENCE [LARGE SCALE GENOMIC DNA]</scope>
    <source>
        <strain evidence="1 2">ER1909</strain>
    </source>
</reference>
<accession>A0ACC0D0T6</accession>
<dbReference type="Proteomes" id="UP001497680">
    <property type="component" value="Unassembled WGS sequence"/>
</dbReference>
<dbReference type="EMBL" id="MU394316">
    <property type="protein sequence ID" value="KAI6086302.1"/>
    <property type="molecule type" value="Genomic_DNA"/>
</dbReference>
<gene>
    <name evidence="1" type="ORF">F4821DRAFT_128793</name>
</gene>
<protein>
    <submittedName>
        <fullName evidence="1">Uncharacterized protein</fullName>
    </submittedName>
</protein>
<organism evidence="1 2">
    <name type="scientific">Hypoxylon rubiginosum</name>
    <dbReference type="NCBI Taxonomy" id="110542"/>
    <lineage>
        <taxon>Eukaryota</taxon>
        <taxon>Fungi</taxon>
        <taxon>Dikarya</taxon>
        <taxon>Ascomycota</taxon>
        <taxon>Pezizomycotina</taxon>
        <taxon>Sordariomycetes</taxon>
        <taxon>Xylariomycetidae</taxon>
        <taxon>Xylariales</taxon>
        <taxon>Hypoxylaceae</taxon>
        <taxon>Hypoxylon</taxon>
    </lineage>
</organism>
<comment type="caution">
    <text evidence="1">The sequence shown here is derived from an EMBL/GenBank/DDBJ whole genome shotgun (WGS) entry which is preliminary data.</text>
</comment>